<dbReference type="CDD" id="cd22157">
    <property type="entry name" value="F-box_AtFBW1-like"/>
    <property type="match status" value="1"/>
</dbReference>
<dbReference type="EMBL" id="JAUUTY010000007">
    <property type="protein sequence ID" value="KAK1607258.1"/>
    <property type="molecule type" value="Genomic_DNA"/>
</dbReference>
<dbReference type="PANTHER" id="PTHR31672:SF13">
    <property type="entry name" value="F-BOX PROTEIN CPR30-LIKE"/>
    <property type="match status" value="1"/>
</dbReference>
<dbReference type="Gene3D" id="1.20.1280.50">
    <property type="match status" value="1"/>
</dbReference>
<proteinExistence type="predicted"/>
<reference evidence="2" key="1">
    <citation type="submission" date="2023-07" db="EMBL/GenBank/DDBJ databases">
        <title>A chromosome-level genome assembly of Lolium multiflorum.</title>
        <authorList>
            <person name="Chen Y."/>
            <person name="Copetti D."/>
            <person name="Kolliker R."/>
            <person name="Studer B."/>
        </authorList>
    </citation>
    <scope>NUCLEOTIDE SEQUENCE</scope>
    <source>
        <strain evidence="2">02402/16</strain>
        <tissue evidence="2">Leaf</tissue>
    </source>
</reference>
<evidence type="ECO:0000313" key="3">
    <source>
        <dbReference type="Proteomes" id="UP001231189"/>
    </source>
</evidence>
<dbReference type="SMART" id="SM00256">
    <property type="entry name" value="FBOX"/>
    <property type="match status" value="1"/>
</dbReference>
<evidence type="ECO:0000313" key="2">
    <source>
        <dbReference type="EMBL" id="KAK1607258.1"/>
    </source>
</evidence>
<dbReference type="InterPro" id="IPR001810">
    <property type="entry name" value="F-box_dom"/>
</dbReference>
<evidence type="ECO:0000259" key="1">
    <source>
        <dbReference type="SMART" id="SM00256"/>
    </source>
</evidence>
<accession>A0AAD8QU91</accession>
<protein>
    <recommendedName>
        <fullName evidence="1">F-box domain-containing protein</fullName>
    </recommendedName>
</protein>
<feature type="domain" description="F-box" evidence="1">
    <location>
        <begin position="15"/>
        <end position="55"/>
    </location>
</feature>
<dbReference type="InterPro" id="IPR017451">
    <property type="entry name" value="F-box-assoc_interact_dom"/>
</dbReference>
<dbReference type="Pfam" id="PF00646">
    <property type="entry name" value="F-box"/>
    <property type="match status" value="1"/>
</dbReference>
<name>A0AAD8QU91_LOLMU</name>
<organism evidence="2 3">
    <name type="scientific">Lolium multiflorum</name>
    <name type="common">Italian ryegrass</name>
    <name type="synonym">Lolium perenne subsp. multiflorum</name>
    <dbReference type="NCBI Taxonomy" id="4521"/>
    <lineage>
        <taxon>Eukaryota</taxon>
        <taxon>Viridiplantae</taxon>
        <taxon>Streptophyta</taxon>
        <taxon>Embryophyta</taxon>
        <taxon>Tracheophyta</taxon>
        <taxon>Spermatophyta</taxon>
        <taxon>Magnoliopsida</taxon>
        <taxon>Liliopsida</taxon>
        <taxon>Poales</taxon>
        <taxon>Poaceae</taxon>
        <taxon>BOP clade</taxon>
        <taxon>Pooideae</taxon>
        <taxon>Poodae</taxon>
        <taxon>Poeae</taxon>
        <taxon>Poeae Chloroplast Group 2 (Poeae type)</taxon>
        <taxon>Loliodinae</taxon>
        <taxon>Loliinae</taxon>
        <taxon>Lolium</taxon>
    </lineage>
</organism>
<comment type="caution">
    <text evidence="2">The sequence shown here is derived from an EMBL/GenBank/DDBJ whole genome shotgun (WGS) entry which is preliminary data.</text>
</comment>
<dbReference type="InterPro" id="IPR050796">
    <property type="entry name" value="SCF_F-box_component"/>
</dbReference>
<dbReference type="SUPFAM" id="SSF81383">
    <property type="entry name" value="F-box domain"/>
    <property type="match status" value="1"/>
</dbReference>
<dbReference type="NCBIfam" id="TIGR01640">
    <property type="entry name" value="F_box_assoc_1"/>
    <property type="match status" value="1"/>
</dbReference>
<dbReference type="InterPro" id="IPR013187">
    <property type="entry name" value="F-box-assoc_dom_typ3"/>
</dbReference>
<dbReference type="AlphaFoldDB" id="A0AAD8QU91"/>
<dbReference type="Proteomes" id="UP001231189">
    <property type="component" value="Unassembled WGS sequence"/>
</dbReference>
<dbReference type="PANTHER" id="PTHR31672">
    <property type="entry name" value="BNACNNG10540D PROTEIN"/>
    <property type="match status" value="1"/>
</dbReference>
<keyword evidence="3" id="KW-1185">Reference proteome</keyword>
<sequence length="392" mass="44503">MARQEATTIECAGFLTEGIIEEILIRLPASSLLRFRSVSKQWRNLLSSPNFIMANLQHASQRLLLFSDRDLSTPLRIQSNIFDEAWSPSSSGYSADGLFASCNGLLCFNEESSLKICNPMTGHSLHIVKPARTSDRPFCCEYAFGFHPKTNKYKIIHFMHEFHGQGRPCRVDSIQVYTLGEEEWREIRVPSAPFLLSLGVVNVDGAMHWITGPNGGCSDIAVMSFDLNEEVFTSVRPPTLQQEKKARYCTCDYSITEIDGMVCFVITLTHSRLQSSEQYNAPGEFNIWMLDCHSKQKWLPMYTIIWPPGFWSTVRPPFFIHGRKVLLQDIGGQLWSYDVTANSCQLQISSQRMVASHRRPRVVHSYFYKESLVALDGLAGRRALLSKSILLM</sequence>
<gene>
    <name evidence="2" type="ORF">QYE76_030931</name>
</gene>
<dbReference type="InterPro" id="IPR036047">
    <property type="entry name" value="F-box-like_dom_sf"/>
</dbReference>
<dbReference type="Pfam" id="PF08268">
    <property type="entry name" value="FBA_3"/>
    <property type="match status" value="1"/>
</dbReference>